<dbReference type="PANTHER" id="PTHR47456">
    <property type="entry name" value="PHD-TYPE DOMAIN-CONTAINING PROTEIN"/>
    <property type="match status" value="1"/>
</dbReference>
<evidence type="ECO:0000313" key="1">
    <source>
        <dbReference type="EMBL" id="PFX20297.1"/>
    </source>
</evidence>
<proteinExistence type="predicted"/>
<dbReference type="EMBL" id="LSMT01000323">
    <property type="protein sequence ID" value="PFX20297.1"/>
    <property type="molecule type" value="Genomic_DNA"/>
</dbReference>
<organism evidence="1 2">
    <name type="scientific">Stylophora pistillata</name>
    <name type="common">Smooth cauliflower coral</name>
    <dbReference type="NCBI Taxonomy" id="50429"/>
    <lineage>
        <taxon>Eukaryota</taxon>
        <taxon>Metazoa</taxon>
        <taxon>Cnidaria</taxon>
        <taxon>Anthozoa</taxon>
        <taxon>Hexacorallia</taxon>
        <taxon>Scleractinia</taxon>
        <taxon>Astrocoeniina</taxon>
        <taxon>Pocilloporidae</taxon>
        <taxon>Stylophora</taxon>
    </lineage>
</organism>
<dbReference type="InterPro" id="IPR029309">
    <property type="entry name" value="CaRF"/>
</dbReference>
<accession>A0A2B4RVD7</accession>
<sequence length="208" mass="23716">MAKANVRSEQRIYIEFPTETDHAHHLMGEGSSLSQPVDDRIIRQIEKLVNEGVKGTHEMRTHLTVYIKNEILAEDEIQPSPSNHNVAEKVIQWKASSPEDFIYFQPCGDVSSATTDGEDHTTEQDPSTLLFVHQSAWQHRLLKRYSNMCLLDATYKTTHYALPLFFLVVHTNGDYQDDASVAKLSQFSIRGWKSNMEHLPPAGLFKAY</sequence>
<reference evidence="2" key="1">
    <citation type="journal article" date="2017" name="bioRxiv">
        <title>Comparative analysis of the genomes of Stylophora pistillata and Acropora digitifera provides evidence for extensive differences between species of corals.</title>
        <authorList>
            <person name="Voolstra C.R."/>
            <person name="Li Y."/>
            <person name="Liew Y.J."/>
            <person name="Baumgarten S."/>
            <person name="Zoccola D."/>
            <person name="Flot J.-F."/>
            <person name="Tambutte S."/>
            <person name="Allemand D."/>
            <person name="Aranda M."/>
        </authorList>
    </citation>
    <scope>NUCLEOTIDE SEQUENCE [LARGE SCALE GENOMIC DNA]</scope>
</reference>
<keyword evidence="2" id="KW-1185">Reference proteome</keyword>
<dbReference type="Proteomes" id="UP000225706">
    <property type="component" value="Unassembled WGS sequence"/>
</dbReference>
<dbReference type="OrthoDB" id="5989247at2759"/>
<comment type="caution">
    <text evidence="1">The sequence shown here is derived from an EMBL/GenBank/DDBJ whole genome shotgun (WGS) entry which is preliminary data.</text>
</comment>
<dbReference type="Pfam" id="PF15299">
    <property type="entry name" value="ALS2CR8"/>
    <property type="match status" value="1"/>
</dbReference>
<dbReference type="STRING" id="50429.A0A2B4RVD7"/>
<dbReference type="GO" id="GO:0003700">
    <property type="term" value="F:DNA-binding transcription factor activity"/>
    <property type="evidence" value="ECO:0007669"/>
    <property type="project" value="InterPro"/>
</dbReference>
<name>A0A2B4RVD7_STYPI</name>
<dbReference type="AlphaFoldDB" id="A0A2B4RVD7"/>
<evidence type="ECO:0000313" key="2">
    <source>
        <dbReference type="Proteomes" id="UP000225706"/>
    </source>
</evidence>
<protein>
    <submittedName>
        <fullName evidence="1">Uncharacterized protein</fullName>
    </submittedName>
</protein>
<dbReference type="PANTHER" id="PTHR47456:SF4">
    <property type="entry name" value="SWIM-TYPE DOMAIN-CONTAINING PROTEIN"/>
    <property type="match status" value="1"/>
</dbReference>
<gene>
    <name evidence="1" type="ORF">AWC38_SpisGene15263</name>
</gene>